<feature type="transmembrane region" description="Helical" evidence="9">
    <location>
        <begin position="98"/>
        <end position="121"/>
    </location>
</feature>
<feature type="transmembrane region" description="Helical" evidence="9">
    <location>
        <begin position="28"/>
        <end position="45"/>
    </location>
</feature>
<feature type="transmembrane region" description="Helical" evidence="9">
    <location>
        <begin position="236"/>
        <end position="264"/>
    </location>
</feature>
<sequence length="316" mass="34756">MENIPENHYNFRMTTRQFLNIVEMRTKVISMGTFACASLYAVNVLDSIPIVPWVIMGFATLFVDMGTTGFNTFFDYYHGTDNLTYTKEKEKVLVHEQVNPLSVLIVSFTLFVLAALLGLALASITSWYLIPVGGLCMLVGFFYTAGPLPISRTPLGEVFAGGFLGSALFLITLFVLGVPLGGVEVAATVPFLLLIGMILSVNNGCDRLGDEANGRKTLSIVLGKRGSMRLVATEGLVAYLVSAVFVFIGIYPIYFLPLLVFLAIRFTNQFNKVKREGMDEAHKAQHMGFASSTFIWFSLGFLIAFLINRVFGSPAF</sequence>
<dbReference type="AlphaFoldDB" id="A0A372MH70"/>
<evidence type="ECO:0000256" key="2">
    <source>
        <dbReference type="ARBA" id="ARBA00004863"/>
    </source>
</evidence>
<feature type="transmembrane region" description="Helical" evidence="9">
    <location>
        <begin position="284"/>
        <end position="307"/>
    </location>
</feature>
<evidence type="ECO:0000256" key="3">
    <source>
        <dbReference type="ARBA" id="ARBA00022428"/>
    </source>
</evidence>
<keyword evidence="4" id="KW-1003">Cell membrane</keyword>
<dbReference type="InterPro" id="IPR000537">
    <property type="entry name" value="UbiA_prenyltransferase"/>
</dbReference>
<feature type="transmembrane region" description="Helical" evidence="9">
    <location>
        <begin position="51"/>
        <end position="77"/>
    </location>
</feature>
<dbReference type="Gene3D" id="1.10.357.140">
    <property type="entry name" value="UbiA prenyltransferase"/>
    <property type="match status" value="1"/>
</dbReference>
<feature type="transmembrane region" description="Helical" evidence="9">
    <location>
        <begin position="185"/>
        <end position="205"/>
    </location>
</feature>
<accession>A0A372MH70</accession>
<dbReference type="InterPro" id="IPR044878">
    <property type="entry name" value="UbiA_sf"/>
</dbReference>
<dbReference type="Pfam" id="PF01040">
    <property type="entry name" value="UbiA"/>
    <property type="match status" value="1"/>
</dbReference>
<dbReference type="PIRSF" id="PIRSF005355">
    <property type="entry name" value="UBIAD1"/>
    <property type="match status" value="1"/>
</dbReference>
<dbReference type="CDD" id="cd13962">
    <property type="entry name" value="PT_UbiA_UBIAD1"/>
    <property type="match status" value="1"/>
</dbReference>
<organism evidence="10 11">
    <name type="scientific">Sphaerochaeta halotolerans</name>
    <dbReference type="NCBI Taxonomy" id="2293840"/>
    <lineage>
        <taxon>Bacteria</taxon>
        <taxon>Pseudomonadati</taxon>
        <taxon>Spirochaetota</taxon>
        <taxon>Spirochaetia</taxon>
        <taxon>Spirochaetales</taxon>
        <taxon>Sphaerochaetaceae</taxon>
        <taxon>Sphaerochaeta</taxon>
    </lineage>
</organism>
<dbReference type="PANTHER" id="PTHR13929">
    <property type="entry name" value="1,4-DIHYDROXY-2-NAPHTHOATE OCTAPRENYLTRANSFERASE"/>
    <property type="match status" value="1"/>
</dbReference>
<dbReference type="PANTHER" id="PTHR13929:SF0">
    <property type="entry name" value="UBIA PRENYLTRANSFERASE DOMAIN-CONTAINING PROTEIN 1"/>
    <property type="match status" value="1"/>
</dbReference>
<evidence type="ECO:0000256" key="9">
    <source>
        <dbReference type="SAM" id="Phobius"/>
    </source>
</evidence>
<feature type="transmembrane region" description="Helical" evidence="9">
    <location>
        <begin position="127"/>
        <end position="146"/>
    </location>
</feature>
<reference evidence="11" key="1">
    <citation type="submission" date="2018-08" db="EMBL/GenBank/DDBJ databases">
        <authorList>
            <person name="Grouzdev D.S."/>
            <person name="Krutkina M.S."/>
        </authorList>
    </citation>
    <scope>NUCLEOTIDE SEQUENCE [LARGE SCALE GENOMIC DNA]</scope>
    <source>
        <strain evidence="11">4-11</strain>
    </source>
</reference>
<dbReference type="GO" id="GO:0042371">
    <property type="term" value="P:vitamin K biosynthetic process"/>
    <property type="evidence" value="ECO:0007669"/>
    <property type="project" value="TreeGrafter"/>
</dbReference>
<gene>
    <name evidence="10" type="ORF">DYP60_05730</name>
</gene>
<keyword evidence="3" id="KW-0474">Menaquinone biosynthesis</keyword>
<keyword evidence="6 9" id="KW-0812">Transmembrane</keyword>
<feature type="transmembrane region" description="Helical" evidence="9">
    <location>
        <begin position="158"/>
        <end position="179"/>
    </location>
</feature>
<evidence type="ECO:0000256" key="8">
    <source>
        <dbReference type="ARBA" id="ARBA00023136"/>
    </source>
</evidence>
<keyword evidence="7 9" id="KW-1133">Transmembrane helix</keyword>
<dbReference type="EMBL" id="QUWK01000005">
    <property type="protein sequence ID" value="RFU95125.1"/>
    <property type="molecule type" value="Genomic_DNA"/>
</dbReference>
<comment type="pathway">
    <text evidence="2">Quinol/quinone metabolism; menaquinone biosynthesis.</text>
</comment>
<dbReference type="InterPro" id="IPR026046">
    <property type="entry name" value="UBIAD1"/>
</dbReference>
<dbReference type="UniPathway" id="UPA00079"/>
<comment type="caution">
    <text evidence="10">The sequence shown here is derived from an EMBL/GenBank/DDBJ whole genome shotgun (WGS) entry which is preliminary data.</text>
</comment>
<evidence type="ECO:0000256" key="5">
    <source>
        <dbReference type="ARBA" id="ARBA00022679"/>
    </source>
</evidence>
<dbReference type="Proteomes" id="UP000264002">
    <property type="component" value="Unassembled WGS sequence"/>
</dbReference>
<evidence type="ECO:0000256" key="4">
    <source>
        <dbReference type="ARBA" id="ARBA00022475"/>
    </source>
</evidence>
<dbReference type="GO" id="GO:0004659">
    <property type="term" value="F:prenyltransferase activity"/>
    <property type="evidence" value="ECO:0007669"/>
    <property type="project" value="InterPro"/>
</dbReference>
<evidence type="ECO:0000313" key="11">
    <source>
        <dbReference type="Proteomes" id="UP000264002"/>
    </source>
</evidence>
<evidence type="ECO:0000256" key="7">
    <source>
        <dbReference type="ARBA" id="ARBA00022989"/>
    </source>
</evidence>
<evidence type="ECO:0000256" key="1">
    <source>
        <dbReference type="ARBA" id="ARBA00004141"/>
    </source>
</evidence>
<keyword evidence="11" id="KW-1185">Reference proteome</keyword>
<evidence type="ECO:0000313" key="10">
    <source>
        <dbReference type="EMBL" id="RFU95125.1"/>
    </source>
</evidence>
<keyword evidence="5 10" id="KW-0808">Transferase</keyword>
<reference evidence="10 11" key="2">
    <citation type="submission" date="2018-09" db="EMBL/GenBank/DDBJ databases">
        <title>Genome of Sphaerochaeta halotolerans strain 4-11.</title>
        <authorList>
            <person name="Nazina T.N."/>
            <person name="Sokolova D.S."/>
        </authorList>
    </citation>
    <scope>NUCLEOTIDE SEQUENCE [LARGE SCALE GENOMIC DNA]</scope>
    <source>
        <strain evidence="10 11">4-11</strain>
    </source>
</reference>
<comment type="subcellular location">
    <subcellularLocation>
        <location evidence="1">Membrane</location>
        <topology evidence="1">Multi-pass membrane protein</topology>
    </subcellularLocation>
</comment>
<keyword evidence="8 9" id="KW-0472">Membrane</keyword>
<name>A0A372MH70_9SPIR</name>
<evidence type="ECO:0000256" key="6">
    <source>
        <dbReference type="ARBA" id="ARBA00022692"/>
    </source>
</evidence>
<protein>
    <submittedName>
        <fullName evidence="10">Prenyltransferase</fullName>
    </submittedName>
</protein>
<dbReference type="GO" id="GO:0009234">
    <property type="term" value="P:menaquinone biosynthetic process"/>
    <property type="evidence" value="ECO:0007669"/>
    <property type="project" value="UniProtKB-UniPathway"/>
</dbReference>
<proteinExistence type="predicted"/>
<dbReference type="GO" id="GO:0016020">
    <property type="term" value="C:membrane"/>
    <property type="evidence" value="ECO:0007669"/>
    <property type="project" value="UniProtKB-SubCell"/>
</dbReference>